<dbReference type="GO" id="GO:0016791">
    <property type="term" value="F:phosphatase activity"/>
    <property type="evidence" value="ECO:0007669"/>
    <property type="project" value="TreeGrafter"/>
</dbReference>
<dbReference type="AlphaFoldDB" id="A0A926ERY0"/>
<dbReference type="Pfam" id="PF00300">
    <property type="entry name" value="His_Phos_1"/>
    <property type="match status" value="1"/>
</dbReference>
<evidence type="ECO:0000313" key="2">
    <source>
        <dbReference type="EMBL" id="MBC8586352.1"/>
    </source>
</evidence>
<feature type="transmembrane region" description="Helical" evidence="1">
    <location>
        <begin position="143"/>
        <end position="164"/>
    </location>
</feature>
<dbReference type="PANTHER" id="PTHR48100">
    <property type="entry name" value="BROAD-SPECIFICITY PHOSPHATASE YOR283W-RELATED"/>
    <property type="match status" value="1"/>
</dbReference>
<dbReference type="SUPFAM" id="SSF53254">
    <property type="entry name" value="Phosphoglycerate mutase-like"/>
    <property type="match status" value="1"/>
</dbReference>
<dbReference type="InterPro" id="IPR050275">
    <property type="entry name" value="PGM_Phosphatase"/>
</dbReference>
<keyword evidence="1" id="KW-0812">Transmembrane</keyword>
<reference evidence="2" key="1">
    <citation type="submission" date="2020-08" db="EMBL/GenBank/DDBJ databases">
        <title>Genome public.</title>
        <authorList>
            <person name="Liu C."/>
            <person name="Sun Q."/>
        </authorList>
    </citation>
    <scope>NUCLEOTIDE SEQUENCE</scope>
    <source>
        <strain evidence="2">NSJ-64</strain>
    </source>
</reference>
<protein>
    <submittedName>
        <fullName evidence="2">Histidine phosphatase family protein</fullName>
    </submittedName>
</protein>
<dbReference type="Gene3D" id="3.40.50.1240">
    <property type="entry name" value="Phosphoglycerate mutase-like"/>
    <property type="match status" value="1"/>
</dbReference>
<dbReference type="CDD" id="cd07067">
    <property type="entry name" value="HP_PGM_like"/>
    <property type="match status" value="1"/>
</dbReference>
<dbReference type="InterPro" id="IPR029033">
    <property type="entry name" value="His_PPase_superfam"/>
</dbReference>
<evidence type="ECO:0000313" key="3">
    <source>
        <dbReference type="Proteomes" id="UP000623678"/>
    </source>
</evidence>
<sequence length="221" mass="25124">MRTYRVHFIRHGLTKGNLEGRYIGSTDLPLCQQGVEQLEDLIALKEYPSVDKVYTSPLVRCRQTADILFPDRAVEVVDNLREYDFGEFENRTVEELEKDPRFCQWAAASMQASAPGGESGMDLLKRSVQAMAYIFGQMMENNIYSAAVVTHGGLIMTLLANMGLPQREMIYWNAQPGCGYTALLTAQMWMRDQKFEVYGTIPVGGDNYDVDFSYEMPQEEQ</sequence>
<organism evidence="2 3">
    <name type="scientific">Youxingia wuxianensis</name>
    <dbReference type="NCBI Taxonomy" id="2763678"/>
    <lineage>
        <taxon>Bacteria</taxon>
        <taxon>Bacillati</taxon>
        <taxon>Bacillota</taxon>
        <taxon>Clostridia</taxon>
        <taxon>Eubacteriales</taxon>
        <taxon>Oscillospiraceae</taxon>
        <taxon>Youxingia</taxon>
    </lineage>
</organism>
<dbReference type="RefSeq" id="WP_262396074.1">
    <property type="nucleotide sequence ID" value="NZ_JACRTD010000010.1"/>
</dbReference>
<name>A0A926ERY0_9FIRM</name>
<dbReference type="InterPro" id="IPR013078">
    <property type="entry name" value="His_Pase_superF_clade-1"/>
</dbReference>
<dbReference type="Proteomes" id="UP000623678">
    <property type="component" value="Unassembled WGS sequence"/>
</dbReference>
<dbReference type="EMBL" id="JACRTD010000010">
    <property type="protein sequence ID" value="MBC8586352.1"/>
    <property type="molecule type" value="Genomic_DNA"/>
</dbReference>
<keyword evidence="1" id="KW-1133">Transmembrane helix</keyword>
<keyword evidence="1" id="KW-0472">Membrane</keyword>
<keyword evidence="3" id="KW-1185">Reference proteome</keyword>
<proteinExistence type="predicted"/>
<dbReference type="SMART" id="SM00855">
    <property type="entry name" value="PGAM"/>
    <property type="match status" value="1"/>
</dbReference>
<accession>A0A926ERY0</accession>
<gene>
    <name evidence="2" type="ORF">H8705_12255</name>
</gene>
<evidence type="ECO:0000256" key="1">
    <source>
        <dbReference type="SAM" id="Phobius"/>
    </source>
</evidence>
<comment type="caution">
    <text evidence="2">The sequence shown here is derived from an EMBL/GenBank/DDBJ whole genome shotgun (WGS) entry which is preliminary data.</text>
</comment>